<dbReference type="EMBL" id="VEVO01000007">
    <property type="protein sequence ID" value="KAF0039264.1"/>
    <property type="molecule type" value="Genomic_DNA"/>
</dbReference>
<evidence type="ECO:0000313" key="2">
    <source>
        <dbReference type="Proteomes" id="UP000438429"/>
    </source>
</evidence>
<evidence type="ECO:0000313" key="1">
    <source>
        <dbReference type="EMBL" id="KAF0039264.1"/>
    </source>
</evidence>
<accession>A0A6A4T7T1</accession>
<dbReference type="AlphaFoldDB" id="A0A6A4T7T1"/>
<name>A0A6A4T7T1_SCOMX</name>
<protein>
    <submittedName>
        <fullName evidence="1">Uncharacterized protein</fullName>
    </submittedName>
</protein>
<proteinExistence type="predicted"/>
<comment type="caution">
    <text evidence="1">The sequence shown here is derived from an EMBL/GenBank/DDBJ whole genome shotgun (WGS) entry which is preliminary data.</text>
</comment>
<dbReference type="Proteomes" id="UP000438429">
    <property type="component" value="Unassembled WGS sequence"/>
</dbReference>
<sequence>MEPPGGKTTTLQLFKKNHQKGRKHTKIMSTEEIIFDSLINTLTVRTIQKIDPADFSISVKELNDTARQVQELFSGCIIELPAAALNPAARLKRMKIIKLLTSGKTTPGHGIVEMNLVDATGVYKSLLLCQRDNTSVLWHLVSSDSRASIISRANPTQLNSPRLRQK</sequence>
<gene>
    <name evidence="1" type="ORF">F2P81_007499</name>
</gene>
<organism evidence="1 2">
    <name type="scientific">Scophthalmus maximus</name>
    <name type="common">Turbot</name>
    <name type="synonym">Psetta maxima</name>
    <dbReference type="NCBI Taxonomy" id="52904"/>
    <lineage>
        <taxon>Eukaryota</taxon>
        <taxon>Metazoa</taxon>
        <taxon>Chordata</taxon>
        <taxon>Craniata</taxon>
        <taxon>Vertebrata</taxon>
        <taxon>Euteleostomi</taxon>
        <taxon>Actinopterygii</taxon>
        <taxon>Neopterygii</taxon>
        <taxon>Teleostei</taxon>
        <taxon>Neoteleostei</taxon>
        <taxon>Acanthomorphata</taxon>
        <taxon>Carangaria</taxon>
        <taxon>Pleuronectiformes</taxon>
        <taxon>Pleuronectoidei</taxon>
        <taxon>Scophthalmidae</taxon>
        <taxon>Scophthalmus</taxon>
    </lineage>
</organism>
<reference evidence="1 2" key="1">
    <citation type="submission" date="2019-06" db="EMBL/GenBank/DDBJ databases">
        <title>Draft genomes of female and male turbot (Scophthalmus maximus).</title>
        <authorList>
            <person name="Xu H."/>
            <person name="Xu X.-W."/>
            <person name="Shao C."/>
            <person name="Chen S."/>
        </authorList>
    </citation>
    <scope>NUCLEOTIDE SEQUENCE [LARGE SCALE GENOMIC DNA]</scope>
    <source>
        <strain evidence="1">Ysfricsl-2016a</strain>
        <tissue evidence="1">Blood</tissue>
    </source>
</reference>